<evidence type="ECO:0000256" key="1">
    <source>
        <dbReference type="ARBA" id="ARBA00022490"/>
    </source>
</evidence>
<dbReference type="CDD" id="cd16341">
    <property type="entry name" value="FdhE"/>
    <property type="match status" value="1"/>
</dbReference>
<dbReference type="Pfam" id="PF24859">
    <property type="entry name" value="FdhE_central"/>
    <property type="match status" value="1"/>
</dbReference>
<proteinExistence type="predicted"/>
<dbReference type="InterPro" id="IPR056796">
    <property type="entry name" value="FdhE_C"/>
</dbReference>
<accession>A0A381T407</accession>
<name>A0A381T407_9ZZZZ</name>
<dbReference type="Pfam" id="PF24860">
    <property type="entry name" value="FdhE_C"/>
    <property type="match status" value="1"/>
</dbReference>
<feature type="domain" description="FdhE C-terminal" evidence="3">
    <location>
        <begin position="211"/>
        <end position="285"/>
    </location>
</feature>
<reference evidence="4" key="1">
    <citation type="submission" date="2018-05" db="EMBL/GenBank/DDBJ databases">
        <authorList>
            <person name="Lanie J.A."/>
            <person name="Ng W.-L."/>
            <person name="Kazmierczak K.M."/>
            <person name="Andrzejewski T.M."/>
            <person name="Davidsen T.M."/>
            <person name="Wayne K.J."/>
            <person name="Tettelin H."/>
            <person name="Glass J.I."/>
            <person name="Rusch D."/>
            <person name="Podicherti R."/>
            <person name="Tsui H.-C.T."/>
            <person name="Winkler M.E."/>
        </authorList>
    </citation>
    <scope>NUCLEOTIDE SEQUENCE</scope>
</reference>
<dbReference type="PANTHER" id="PTHR37689:SF1">
    <property type="entry name" value="PROTEIN FDHE"/>
    <property type="match status" value="1"/>
</dbReference>
<evidence type="ECO:0000313" key="4">
    <source>
        <dbReference type="EMBL" id="SVA10956.1"/>
    </source>
</evidence>
<dbReference type="GO" id="GO:0008199">
    <property type="term" value="F:ferric iron binding"/>
    <property type="evidence" value="ECO:0007669"/>
    <property type="project" value="TreeGrafter"/>
</dbReference>
<dbReference type="EMBL" id="UINC01003996">
    <property type="protein sequence ID" value="SVA10956.1"/>
    <property type="molecule type" value="Genomic_DNA"/>
</dbReference>
<sequence>MNQPREEPGLRWNRRRNRAATLVKQQPHATEVLQFYMKLLDLQEPIYRRSLTAYWLDEVKAQGDHLPLICLDALPFTSLRSAFVRFLRGLSTVVPRRLESLTKNLIEAPQEFLVCLLTNVAQREDLNNVASEMGCDSPQLEFFARAYLQPLVEAIASKCNKGSATWQQAKCPHCGWPPHLATLSDELEIKGRRLLICSLCSCEWPFPRTTCANCLETNTEHLTHHVSESLPYIRIEICQQCQHYLKTIDLREHGLAVPIVDDLASVELDLWCEEQKLTRTQRNVLAL</sequence>
<dbReference type="AlphaFoldDB" id="A0A381T407"/>
<protein>
    <recommendedName>
        <fullName evidence="5">Formate dehydrogenase accessory protein FdhE</fullName>
    </recommendedName>
</protein>
<feature type="domain" description="FdhE central" evidence="2">
    <location>
        <begin position="171"/>
        <end position="208"/>
    </location>
</feature>
<organism evidence="4">
    <name type="scientific">marine metagenome</name>
    <dbReference type="NCBI Taxonomy" id="408172"/>
    <lineage>
        <taxon>unclassified sequences</taxon>
        <taxon>metagenomes</taxon>
        <taxon>ecological metagenomes</taxon>
    </lineage>
</organism>
<dbReference type="InterPro" id="IPR024064">
    <property type="entry name" value="FdhE-like_sf"/>
</dbReference>
<evidence type="ECO:0000259" key="3">
    <source>
        <dbReference type="Pfam" id="PF24860"/>
    </source>
</evidence>
<dbReference type="GO" id="GO:0051604">
    <property type="term" value="P:protein maturation"/>
    <property type="evidence" value="ECO:0007669"/>
    <property type="project" value="TreeGrafter"/>
</dbReference>
<dbReference type="SUPFAM" id="SSF144020">
    <property type="entry name" value="FdhE-like"/>
    <property type="match status" value="1"/>
</dbReference>
<evidence type="ECO:0008006" key="5">
    <source>
        <dbReference type="Google" id="ProtNLM"/>
    </source>
</evidence>
<dbReference type="PANTHER" id="PTHR37689">
    <property type="entry name" value="PROTEIN FDHE"/>
    <property type="match status" value="1"/>
</dbReference>
<dbReference type="InterPro" id="IPR056797">
    <property type="entry name" value="FdhE_central"/>
</dbReference>
<dbReference type="InterPro" id="IPR006452">
    <property type="entry name" value="Formate_DH_accessory"/>
</dbReference>
<dbReference type="GO" id="GO:0005829">
    <property type="term" value="C:cytosol"/>
    <property type="evidence" value="ECO:0007669"/>
    <property type="project" value="TreeGrafter"/>
</dbReference>
<dbReference type="Gene3D" id="3.90.1670.10">
    <property type="entry name" value="FdhE-like domain"/>
    <property type="match status" value="1"/>
</dbReference>
<keyword evidence="1" id="KW-0963">Cytoplasm</keyword>
<gene>
    <name evidence="4" type="ORF">METZ01_LOCUS63810</name>
</gene>
<evidence type="ECO:0000259" key="2">
    <source>
        <dbReference type="Pfam" id="PF24859"/>
    </source>
</evidence>